<dbReference type="EMBL" id="GBXM01021777">
    <property type="protein sequence ID" value="JAH86800.1"/>
    <property type="molecule type" value="Transcribed_RNA"/>
</dbReference>
<name>A0A0E9WB76_ANGAN</name>
<sequence length="26" mass="3177">MTNLFSVSQDIFVTRYIELQVKKRLF</sequence>
<reference evidence="1" key="1">
    <citation type="submission" date="2014-11" db="EMBL/GenBank/DDBJ databases">
        <authorList>
            <person name="Amaro Gonzalez C."/>
        </authorList>
    </citation>
    <scope>NUCLEOTIDE SEQUENCE</scope>
</reference>
<protein>
    <submittedName>
        <fullName evidence="1">Uncharacterized protein</fullName>
    </submittedName>
</protein>
<evidence type="ECO:0000313" key="1">
    <source>
        <dbReference type="EMBL" id="JAH86800.1"/>
    </source>
</evidence>
<proteinExistence type="predicted"/>
<accession>A0A0E9WB76</accession>
<organism evidence="1">
    <name type="scientific">Anguilla anguilla</name>
    <name type="common">European freshwater eel</name>
    <name type="synonym">Muraena anguilla</name>
    <dbReference type="NCBI Taxonomy" id="7936"/>
    <lineage>
        <taxon>Eukaryota</taxon>
        <taxon>Metazoa</taxon>
        <taxon>Chordata</taxon>
        <taxon>Craniata</taxon>
        <taxon>Vertebrata</taxon>
        <taxon>Euteleostomi</taxon>
        <taxon>Actinopterygii</taxon>
        <taxon>Neopterygii</taxon>
        <taxon>Teleostei</taxon>
        <taxon>Anguilliformes</taxon>
        <taxon>Anguillidae</taxon>
        <taxon>Anguilla</taxon>
    </lineage>
</organism>
<dbReference type="AlphaFoldDB" id="A0A0E9WB76"/>
<reference evidence="1" key="2">
    <citation type="journal article" date="2015" name="Fish Shellfish Immunol.">
        <title>Early steps in the European eel (Anguilla anguilla)-Vibrio vulnificus interaction in the gills: Role of the RtxA13 toxin.</title>
        <authorList>
            <person name="Callol A."/>
            <person name="Pajuelo D."/>
            <person name="Ebbesson L."/>
            <person name="Teles M."/>
            <person name="MacKenzie S."/>
            <person name="Amaro C."/>
        </authorList>
    </citation>
    <scope>NUCLEOTIDE SEQUENCE</scope>
</reference>